<proteinExistence type="predicted"/>
<reference evidence="2 3" key="1">
    <citation type="submission" date="2017-03" db="EMBL/GenBank/DDBJ databases">
        <title>Complete genome sequence of Candidatus 'Thiodictyon syntrophicum' sp. nov. strain Cad16T, a photolithoautotroph purple sulfur bacterium isolated from an alpine meromictic lake.</title>
        <authorList>
            <person name="Luedin S.M."/>
            <person name="Pothier J.F."/>
            <person name="Danza F."/>
            <person name="Storelli N."/>
            <person name="Wittwer M."/>
            <person name="Tonolla M."/>
        </authorList>
    </citation>
    <scope>NUCLEOTIDE SEQUENCE [LARGE SCALE GENOMIC DNA]</scope>
    <source>
        <strain evidence="2 3">Cad16T</strain>
    </source>
</reference>
<sequence>MHSIAVYPIAFLSTAALPHLLSPVARNIGLIDIPRGHKTHLGEVPLVGGIAMFCGFLFANLRLPGRPRALVFMGNSGSLFLGLGLAWFVVGP</sequence>
<dbReference type="KEGG" id="tsy:THSYN_10980"/>
<keyword evidence="1" id="KW-0472">Membrane</keyword>
<organism evidence="2 3">
    <name type="scientific">Candidatus Thiodictyon syntrophicum</name>
    <dbReference type="NCBI Taxonomy" id="1166950"/>
    <lineage>
        <taxon>Bacteria</taxon>
        <taxon>Pseudomonadati</taxon>
        <taxon>Pseudomonadota</taxon>
        <taxon>Gammaproteobacteria</taxon>
        <taxon>Chromatiales</taxon>
        <taxon>Chromatiaceae</taxon>
        <taxon>Thiodictyon</taxon>
    </lineage>
</organism>
<keyword evidence="1" id="KW-0812">Transmembrane</keyword>
<name>A0A2K8U791_9GAMM</name>
<keyword evidence="1" id="KW-1133">Transmembrane helix</keyword>
<evidence type="ECO:0000313" key="3">
    <source>
        <dbReference type="Proteomes" id="UP000232638"/>
    </source>
</evidence>
<evidence type="ECO:0008006" key="4">
    <source>
        <dbReference type="Google" id="ProtNLM"/>
    </source>
</evidence>
<dbReference type="AlphaFoldDB" id="A0A2K8U791"/>
<evidence type="ECO:0000256" key="1">
    <source>
        <dbReference type="SAM" id="Phobius"/>
    </source>
</evidence>
<accession>A0A2K8U791</accession>
<feature type="transmembrane region" description="Helical" evidence="1">
    <location>
        <begin position="70"/>
        <end position="90"/>
    </location>
</feature>
<keyword evidence="3" id="KW-1185">Reference proteome</keyword>
<dbReference type="RefSeq" id="WP_100919196.1">
    <property type="nucleotide sequence ID" value="NZ_CP020370.1"/>
</dbReference>
<protein>
    <recommendedName>
        <fullName evidence="4">Undecaprenyl-phosphate alpha-N-acetylglucosaminyl 1-phosphate transferase</fullName>
    </recommendedName>
</protein>
<evidence type="ECO:0000313" key="2">
    <source>
        <dbReference type="EMBL" id="AUB81424.1"/>
    </source>
</evidence>
<dbReference type="Proteomes" id="UP000232638">
    <property type="component" value="Chromosome"/>
</dbReference>
<feature type="transmembrane region" description="Helical" evidence="1">
    <location>
        <begin position="44"/>
        <end position="63"/>
    </location>
</feature>
<gene>
    <name evidence="2" type="ORF">THSYN_10980</name>
</gene>
<dbReference type="EMBL" id="CP020370">
    <property type="protein sequence ID" value="AUB81424.1"/>
    <property type="molecule type" value="Genomic_DNA"/>
</dbReference>
<dbReference type="OrthoDB" id="9783652at2"/>